<dbReference type="AlphaFoldDB" id="A0A380WHW7"/>
<dbReference type="Pfam" id="PF12911">
    <property type="entry name" value="OppC_N"/>
    <property type="match status" value="1"/>
</dbReference>
<dbReference type="EMBL" id="UFSM01000001">
    <property type="protein sequence ID" value="SUU88577.1"/>
    <property type="molecule type" value="Genomic_DNA"/>
</dbReference>
<keyword evidence="3" id="KW-1003">Cell membrane</keyword>
<keyword evidence="6 7" id="KW-0472">Membrane</keyword>
<dbReference type="Pfam" id="PF00528">
    <property type="entry name" value="BPD_transp_1"/>
    <property type="match status" value="1"/>
</dbReference>
<dbReference type="InterPro" id="IPR025966">
    <property type="entry name" value="OppC_N"/>
</dbReference>
<evidence type="ECO:0000313" key="10">
    <source>
        <dbReference type="Proteomes" id="UP000254701"/>
    </source>
</evidence>
<proteinExistence type="inferred from homology"/>
<evidence type="ECO:0000256" key="7">
    <source>
        <dbReference type="RuleBase" id="RU363032"/>
    </source>
</evidence>
<dbReference type="SUPFAM" id="SSF161098">
    <property type="entry name" value="MetI-like"/>
    <property type="match status" value="1"/>
</dbReference>
<protein>
    <submittedName>
        <fullName evidence="9">Dipeptide transport system permease protein dppC</fullName>
    </submittedName>
</protein>
<dbReference type="Gene3D" id="1.10.3720.10">
    <property type="entry name" value="MetI-like"/>
    <property type="match status" value="1"/>
</dbReference>
<comment type="similarity">
    <text evidence="7">Belongs to the binding-protein-dependent transport system permease family.</text>
</comment>
<evidence type="ECO:0000256" key="3">
    <source>
        <dbReference type="ARBA" id="ARBA00022475"/>
    </source>
</evidence>
<dbReference type="GO" id="GO:0005886">
    <property type="term" value="C:plasma membrane"/>
    <property type="evidence" value="ECO:0007669"/>
    <property type="project" value="UniProtKB-SubCell"/>
</dbReference>
<evidence type="ECO:0000256" key="1">
    <source>
        <dbReference type="ARBA" id="ARBA00004651"/>
    </source>
</evidence>
<evidence type="ECO:0000259" key="8">
    <source>
        <dbReference type="PROSITE" id="PS50928"/>
    </source>
</evidence>
<dbReference type="InterPro" id="IPR000515">
    <property type="entry name" value="MetI-like"/>
</dbReference>
<dbReference type="GO" id="GO:0055085">
    <property type="term" value="P:transmembrane transport"/>
    <property type="evidence" value="ECO:0007669"/>
    <property type="project" value="InterPro"/>
</dbReference>
<reference evidence="9 10" key="1">
    <citation type="submission" date="2018-06" db="EMBL/GenBank/DDBJ databases">
        <authorList>
            <consortium name="Pathogen Informatics"/>
            <person name="Doyle S."/>
        </authorList>
    </citation>
    <scope>NUCLEOTIDE SEQUENCE [LARGE SCALE GENOMIC DNA]</scope>
    <source>
        <strain evidence="9 10">NCTC10684</strain>
    </source>
</reference>
<dbReference type="RefSeq" id="WP_115730890.1">
    <property type="nucleotide sequence ID" value="NZ_BAAAVY010000008.1"/>
</dbReference>
<feature type="transmembrane region" description="Helical" evidence="7">
    <location>
        <begin position="99"/>
        <end position="127"/>
    </location>
</feature>
<dbReference type="OrthoDB" id="9805884at2"/>
<sequence>MSQLVLRLKAFGNSELAWRFRNSPPVIFAAVVLIVLVFCAAAASLIAPHNPFDPATLNIMDARLPPAWIEGGSSTYLLGTDEQGRDILSTIFYGMRVSILVGIAAVAFSMTIGVALGLIAGYLGGWVDTVIMRLGDIQLSFPTIMIAFFIDGVAKIVMPIGMREEMRFYVVILAIGVADWVQFARTVRAATMIERRKDYVAAARISEVSGVRILLAHILPNTIGPVLVLATLGLGVAILTEAILSFLGLGMPPSQPSLGTLIRAGNDLLLSGEWWISLFPGAALVLLVLAVNIVGDWLRDVLNPRLR</sequence>
<feature type="transmembrane region" description="Helical" evidence="7">
    <location>
        <begin position="139"/>
        <end position="162"/>
    </location>
</feature>
<evidence type="ECO:0000256" key="5">
    <source>
        <dbReference type="ARBA" id="ARBA00022989"/>
    </source>
</evidence>
<dbReference type="Proteomes" id="UP000254701">
    <property type="component" value="Unassembled WGS sequence"/>
</dbReference>
<evidence type="ECO:0000313" key="9">
    <source>
        <dbReference type="EMBL" id="SUU88577.1"/>
    </source>
</evidence>
<feature type="transmembrane region" description="Helical" evidence="7">
    <location>
        <begin position="274"/>
        <end position="298"/>
    </location>
</feature>
<dbReference type="PANTHER" id="PTHR43386:SF26">
    <property type="entry name" value="ABC TRANSPORTER PERMEASE PROTEIN"/>
    <property type="match status" value="1"/>
</dbReference>
<feature type="transmembrane region" description="Helical" evidence="7">
    <location>
        <begin position="26"/>
        <end position="47"/>
    </location>
</feature>
<evidence type="ECO:0000256" key="4">
    <source>
        <dbReference type="ARBA" id="ARBA00022692"/>
    </source>
</evidence>
<evidence type="ECO:0000256" key="6">
    <source>
        <dbReference type="ARBA" id="ARBA00023136"/>
    </source>
</evidence>
<comment type="subcellular location">
    <subcellularLocation>
        <location evidence="1 7">Cell membrane</location>
        <topology evidence="1 7">Multi-pass membrane protein</topology>
    </subcellularLocation>
</comment>
<name>A0A380WHW7_AMIAI</name>
<accession>A0A380WHW7</accession>
<gene>
    <name evidence="9" type="primary">dppC_2</name>
    <name evidence="9" type="ORF">NCTC10684_01801</name>
</gene>
<dbReference type="InterPro" id="IPR050366">
    <property type="entry name" value="BP-dependent_transpt_permease"/>
</dbReference>
<keyword evidence="4 7" id="KW-0812">Transmembrane</keyword>
<dbReference type="InterPro" id="IPR035906">
    <property type="entry name" value="MetI-like_sf"/>
</dbReference>
<dbReference type="PROSITE" id="PS50928">
    <property type="entry name" value="ABC_TM1"/>
    <property type="match status" value="1"/>
</dbReference>
<evidence type="ECO:0000256" key="2">
    <source>
        <dbReference type="ARBA" id="ARBA00022448"/>
    </source>
</evidence>
<organism evidence="9 10">
    <name type="scientific">Aminobacter aminovorans</name>
    <name type="common">Chelatobacter heintzii</name>
    <dbReference type="NCBI Taxonomy" id="83263"/>
    <lineage>
        <taxon>Bacteria</taxon>
        <taxon>Pseudomonadati</taxon>
        <taxon>Pseudomonadota</taxon>
        <taxon>Alphaproteobacteria</taxon>
        <taxon>Hyphomicrobiales</taxon>
        <taxon>Phyllobacteriaceae</taxon>
        <taxon>Aminobacter</taxon>
    </lineage>
</organism>
<keyword evidence="5 7" id="KW-1133">Transmembrane helix</keyword>
<dbReference type="CDD" id="cd06261">
    <property type="entry name" value="TM_PBP2"/>
    <property type="match status" value="1"/>
</dbReference>
<feature type="domain" description="ABC transmembrane type-1" evidence="8">
    <location>
        <begin position="95"/>
        <end position="295"/>
    </location>
</feature>
<dbReference type="PANTHER" id="PTHR43386">
    <property type="entry name" value="OLIGOPEPTIDE TRANSPORT SYSTEM PERMEASE PROTEIN APPC"/>
    <property type="match status" value="1"/>
</dbReference>
<keyword evidence="2 7" id="KW-0813">Transport</keyword>
<feature type="transmembrane region" description="Helical" evidence="7">
    <location>
        <begin position="226"/>
        <end position="249"/>
    </location>
</feature>